<organism evidence="1 2">
    <name type="scientific">Endomicrobium proavitum</name>
    <dbReference type="NCBI Taxonomy" id="1408281"/>
    <lineage>
        <taxon>Bacteria</taxon>
        <taxon>Pseudomonadati</taxon>
        <taxon>Elusimicrobiota</taxon>
        <taxon>Endomicrobiia</taxon>
        <taxon>Endomicrobiales</taxon>
        <taxon>Endomicrobiaceae</taxon>
        <taxon>Endomicrobium</taxon>
    </lineage>
</organism>
<gene>
    <name evidence="1" type="ORF">Epro_1079</name>
</gene>
<protein>
    <submittedName>
        <fullName evidence="1">Uncharacterized protein</fullName>
    </submittedName>
</protein>
<dbReference type="Proteomes" id="UP000035337">
    <property type="component" value="Chromosome"/>
</dbReference>
<reference evidence="1 2" key="1">
    <citation type="submission" date="2014-09" db="EMBL/GenBank/DDBJ databases">
        <title>Complete genome sequence of Endomicrobium proavitum.</title>
        <authorList>
            <person name="Zheng H."/>
        </authorList>
    </citation>
    <scope>NUCLEOTIDE SEQUENCE [LARGE SCALE GENOMIC DNA]</scope>
    <source>
        <strain evidence="1 2">Rsa215</strain>
    </source>
</reference>
<keyword evidence="2" id="KW-1185">Reference proteome</keyword>
<accession>A0A0G3WJJ7</accession>
<proteinExistence type="predicted"/>
<evidence type="ECO:0000313" key="1">
    <source>
        <dbReference type="EMBL" id="AKL98458.1"/>
    </source>
</evidence>
<dbReference type="AntiFam" id="ANF00008">
    <property type="entry name" value="Translation of CRISPR region"/>
</dbReference>
<dbReference type="AlphaFoldDB" id="A0A0G3WJJ7"/>
<sequence>MKGATGITCLTPQISTHFNSRSREGSDLTFNVLSALIADFNSRSREGSDKVLCIKNMALLKFQFTLP</sequence>
<name>A0A0G3WJJ7_9BACT</name>
<evidence type="ECO:0000313" key="2">
    <source>
        <dbReference type="Proteomes" id="UP000035337"/>
    </source>
</evidence>
<dbReference type="KEGG" id="epo:Epro_1079"/>
<dbReference type="EMBL" id="CP009498">
    <property type="protein sequence ID" value="AKL98458.1"/>
    <property type="molecule type" value="Genomic_DNA"/>
</dbReference>